<keyword evidence="3" id="KW-1185">Reference proteome</keyword>
<dbReference type="AlphaFoldDB" id="A0A6D2JMP9"/>
<dbReference type="InterPro" id="IPR000477">
    <property type="entry name" value="RT_dom"/>
</dbReference>
<comment type="caution">
    <text evidence="2">The sequence shown here is derived from an EMBL/GenBank/DDBJ whole genome shotgun (WGS) entry which is preliminary data.</text>
</comment>
<name>A0A6D2JMP9_9BRAS</name>
<dbReference type="Proteomes" id="UP000467841">
    <property type="component" value="Unassembled WGS sequence"/>
</dbReference>
<evidence type="ECO:0000313" key="3">
    <source>
        <dbReference type="Proteomes" id="UP000467841"/>
    </source>
</evidence>
<dbReference type="CDD" id="cd01650">
    <property type="entry name" value="RT_nLTR_like"/>
    <property type="match status" value="1"/>
</dbReference>
<gene>
    <name evidence="2" type="ORF">MERR_LOCUS27772</name>
</gene>
<dbReference type="SUPFAM" id="SSF56672">
    <property type="entry name" value="DNA/RNA polymerases"/>
    <property type="match status" value="1"/>
</dbReference>
<dbReference type="PANTHER" id="PTHR46890">
    <property type="entry name" value="NON-LTR RETROLELEMENT REVERSE TRANSCRIPTASE-LIKE PROTEIN-RELATED"/>
    <property type="match status" value="1"/>
</dbReference>
<dbReference type="OrthoDB" id="1937198at2759"/>
<dbReference type="InterPro" id="IPR052343">
    <property type="entry name" value="Retrotransposon-Effector_Assoc"/>
</dbReference>
<reference evidence="2" key="1">
    <citation type="submission" date="2020-01" db="EMBL/GenBank/DDBJ databases">
        <authorList>
            <person name="Mishra B."/>
        </authorList>
    </citation>
    <scope>NUCLEOTIDE SEQUENCE [LARGE SCALE GENOMIC DNA]</scope>
</reference>
<accession>A0A6D2JMP9</accession>
<dbReference type="EMBL" id="CACVBM020001229">
    <property type="protein sequence ID" value="CAA7040537.1"/>
    <property type="molecule type" value="Genomic_DNA"/>
</dbReference>
<proteinExistence type="predicted"/>
<dbReference type="Pfam" id="PF00078">
    <property type="entry name" value="RVT_1"/>
    <property type="match status" value="1"/>
</dbReference>
<protein>
    <recommendedName>
        <fullName evidence="1">Reverse transcriptase domain-containing protein</fullName>
    </recommendedName>
</protein>
<sequence length="185" mass="21440">MLTRRATEAEVRDALFMMHPEKAPGPDGMTALFFQRSWHIVKEDITTMVNNFLTSGTFDERLNMTNICLIPKTERPTKMTELRPISLCNVGYKIISKVLCQRLKVLLPRLISETQSAFVPGRLISDNILIAQEMFHGLRTNKSCKGKFMAVKTDMSKAYDRVEWPFIEELMRKMGFAEQWIAWMM</sequence>
<organism evidence="2 3">
    <name type="scientific">Microthlaspi erraticum</name>
    <dbReference type="NCBI Taxonomy" id="1685480"/>
    <lineage>
        <taxon>Eukaryota</taxon>
        <taxon>Viridiplantae</taxon>
        <taxon>Streptophyta</taxon>
        <taxon>Embryophyta</taxon>
        <taxon>Tracheophyta</taxon>
        <taxon>Spermatophyta</taxon>
        <taxon>Magnoliopsida</taxon>
        <taxon>eudicotyledons</taxon>
        <taxon>Gunneridae</taxon>
        <taxon>Pentapetalae</taxon>
        <taxon>rosids</taxon>
        <taxon>malvids</taxon>
        <taxon>Brassicales</taxon>
        <taxon>Brassicaceae</taxon>
        <taxon>Coluteocarpeae</taxon>
        <taxon>Microthlaspi</taxon>
    </lineage>
</organism>
<dbReference type="InterPro" id="IPR043502">
    <property type="entry name" value="DNA/RNA_pol_sf"/>
</dbReference>
<evidence type="ECO:0000259" key="1">
    <source>
        <dbReference type="Pfam" id="PF00078"/>
    </source>
</evidence>
<evidence type="ECO:0000313" key="2">
    <source>
        <dbReference type="EMBL" id="CAA7040537.1"/>
    </source>
</evidence>
<feature type="domain" description="Reverse transcriptase" evidence="1">
    <location>
        <begin position="70"/>
        <end position="182"/>
    </location>
</feature>
<dbReference type="PANTHER" id="PTHR46890:SF48">
    <property type="entry name" value="RNA-DIRECTED DNA POLYMERASE"/>
    <property type="match status" value="1"/>
</dbReference>